<evidence type="ECO:0008006" key="3">
    <source>
        <dbReference type="Google" id="ProtNLM"/>
    </source>
</evidence>
<gene>
    <name evidence="1" type="ORF">PGTG_20708</name>
</gene>
<name>H6QP07_PUCGT</name>
<dbReference type="PANTHER" id="PTHR33050:SF7">
    <property type="entry name" value="RIBONUCLEASE H"/>
    <property type="match status" value="1"/>
</dbReference>
<dbReference type="EMBL" id="DS178263">
    <property type="protein sequence ID" value="EHS63121.1"/>
    <property type="molecule type" value="Genomic_DNA"/>
</dbReference>
<dbReference type="Proteomes" id="UP000008783">
    <property type="component" value="Unassembled WGS sequence"/>
</dbReference>
<dbReference type="OrthoDB" id="3255824at2759"/>
<dbReference type="InParanoid" id="H6QP07"/>
<keyword evidence="2" id="KW-1185">Reference proteome</keyword>
<protein>
    <recommendedName>
        <fullName evidence="3">RNase H type-1 domain-containing protein</fullName>
    </recommendedName>
</protein>
<accession>H6QP07</accession>
<evidence type="ECO:0000313" key="2">
    <source>
        <dbReference type="Proteomes" id="UP000008783"/>
    </source>
</evidence>
<dbReference type="VEuPathDB" id="FungiDB:PGTG_20708"/>
<reference evidence="2" key="1">
    <citation type="journal article" date="2011" name="Proc. Natl. Acad. Sci. U.S.A.">
        <title>Obligate biotrophy features unraveled by the genomic analysis of rust fungi.</title>
        <authorList>
            <person name="Duplessis S."/>
            <person name="Cuomo C.A."/>
            <person name="Lin Y.-C."/>
            <person name="Aerts A."/>
            <person name="Tisserant E."/>
            <person name="Veneault-Fourrey C."/>
            <person name="Joly D.L."/>
            <person name="Hacquard S."/>
            <person name="Amselem J."/>
            <person name="Cantarel B.L."/>
            <person name="Chiu R."/>
            <person name="Coutinho P.M."/>
            <person name="Feau N."/>
            <person name="Field M."/>
            <person name="Frey P."/>
            <person name="Gelhaye E."/>
            <person name="Goldberg J."/>
            <person name="Grabherr M.G."/>
            <person name="Kodira C.D."/>
            <person name="Kohler A."/>
            <person name="Kuees U."/>
            <person name="Lindquist E.A."/>
            <person name="Lucas S.M."/>
            <person name="Mago R."/>
            <person name="Mauceli E."/>
            <person name="Morin E."/>
            <person name="Murat C."/>
            <person name="Pangilinan J.L."/>
            <person name="Park R."/>
            <person name="Pearson M."/>
            <person name="Quesneville H."/>
            <person name="Rouhier N."/>
            <person name="Sakthikumar S."/>
            <person name="Salamov A.A."/>
            <person name="Schmutz J."/>
            <person name="Selles B."/>
            <person name="Shapiro H."/>
            <person name="Tanguay P."/>
            <person name="Tuskan G.A."/>
            <person name="Henrissat B."/>
            <person name="Van de Peer Y."/>
            <person name="Rouze P."/>
            <person name="Ellis J.G."/>
            <person name="Dodds P.N."/>
            <person name="Schein J.E."/>
            <person name="Zhong S."/>
            <person name="Hamelin R.C."/>
            <person name="Grigoriev I.V."/>
            <person name="Szabo L.J."/>
            <person name="Martin F."/>
        </authorList>
    </citation>
    <scope>NUCLEOTIDE SEQUENCE [LARGE SCALE GENOMIC DNA]</scope>
    <source>
        <strain evidence="2">CRL 75-36-700-3 / race SCCL</strain>
    </source>
</reference>
<dbReference type="RefSeq" id="XP_003890676.1">
    <property type="nucleotide sequence ID" value="XM_003890627.1"/>
</dbReference>
<organism evidence="1 2">
    <name type="scientific">Puccinia graminis f. sp. tritici (strain CRL 75-36-700-3 / race SCCL)</name>
    <name type="common">Black stem rust fungus</name>
    <dbReference type="NCBI Taxonomy" id="418459"/>
    <lineage>
        <taxon>Eukaryota</taxon>
        <taxon>Fungi</taxon>
        <taxon>Dikarya</taxon>
        <taxon>Basidiomycota</taxon>
        <taxon>Pucciniomycotina</taxon>
        <taxon>Pucciniomycetes</taxon>
        <taxon>Pucciniales</taxon>
        <taxon>Pucciniaceae</taxon>
        <taxon>Puccinia</taxon>
    </lineage>
</organism>
<evidence type="ECO:0000313" key="1">
    <source>
        <dbReference type="EMBL" id="EHS63121.1"/>
    </source>
</evidence>
<dbReference type="PANTHER" id="PTHR33050">
    <property type="entry name" value="REVERSE TRANSCRIPTASE DOMAIN-CONTAINING PROTEIN"/>
    <property type="match status" value="1"/>
</dbReference>
<dbReference type="GeneID" id="13542581"/>
<dbReference type="HOGENOM" id="CLU_066701_2_0_1"/>
<dbReference type="KEGG" id="pgr:PGTG_20708"/>
<proteinExistence type="predicted"/>
<dbReference type="InterPro" id="IPR052055">
    <property type="entry name" value="Hepadnavirus_pol/RT"/>
</dbReference>
<dbReference type="AlphaFoldDB" id="H6QP07"/>
<sequence>MLPQLRCYLRSLYRWLLDWFDLKAKRYTPEDVTEDLLVWKSTLDKFEHTRLIPSQVATDIGWVGDASTSFGVGVIIGKYWSQLRILKPRNIDLPKRNIAWLETVAVRVGLIMLKKLNRIQKGSNLIVWTDNTTTESVIEKRKSGDEHVNNEWKAIQTFLIGEDIDLTGKRVKSANNVADELSRGITSKMKKGYRVIFEIPVEWERYLCHA</sequence>